<keyword evidence="14" id="KW-1185">Reference proteome</keyword>
<dbReference type="InterPro" id="IPR051497">
    <property type="entry name" value="Dev/Hematopoietic_TF"/>
</dbReference>
<dbReference type="FunFam" id="3.30.160.60:FF:000046">
    <property type="entry name" value="Putative B-cell lymphoma/leukemia 11A"/>
    <property type="match status" value="1"/>
</dbReference>
<evidence type="ECO:0000256" key="8">
    <source>
        <dbReference type="ARBA" id="ARBA00023015"/>
    </source>
</evidence>
<dbReference type="PANTHER" id="PTHR45993:SF6">
    <property type="entry name" value="C2H2-TYPE DOMAIN-CONTAINING PROTEIN"/>
    <property type="match status" value="1"/>
</dbReference>
<evidence type="ECO:0000256" key="4">
    <source>
        <dbReference type="ARBA" id="ARBA00022737"/>
    </source>
</evidence>
<dbReference type="SUPFAM" id="SSF57667">
    <property type="entry name" value="beta-beta-alpha zinc fingers"/>
    <property type="match status" value="1"/>
</dbReference>
<keyword evidence="7" id="KW-0832">Ubl conjugation</keyword>
<dbReference type="GO" id="GO:0008270">
    <property type="term" value="F:zinc ion binding"/>
    <property type="evidence" value="ECO:0007669"/>
    <property type="project" value="UniProtKB-KW"/>
</dbReference>
<keyword evidence="5 11" id="KW-0863">Zinc-finger</keyword>
<feature type="compositionally biased region" description="Low complexity" evidence="12">
    <location>
        <begin position="519"/>
        <end position="530"/>
    </location>
</feature>
<protein>
    <submittedName>
        <fullName evidence="15">Protein kinase domain-containing protein</fullName>
    </submittedName>
</protein>
<name>A0AA85FBF3_9TREM</name>
<dbReference type="Pfam" id="PF00096">
    <property type="entry name" value="zf-C2H2"/>
    <property type="match status" value="3"/>
</dbReference>
<evidence type="ECO:0000256" key="12">
    <source>
        <dbReference type="SAM" id="MobiDB-lite"/>
    </source>
</evidence>
<dbReference type="GO" id="GO:0003700">
    <property type="term" value="F:DNA-binding transcription factor activity"/>
    <property type="evidence" value="ECO:0007669"/>
    <property type="project" value="TreeGrafter"/>
</dbReference>
<keyword evidence="10" id="KW-0539">Nucleus</keyword>
<dbReference type="FunFam" id="3.30.160.60:FF:001175">
    <property type="entry name" value="Zinc finger, C2H2 type"/>
    <property type="match status" value="1"/>
</dbReference>
<evidence type="ECO:0000313" key="14">
    <source>
        <dbReference type="Proteomes" id="UP000050792"/>
    </source>
</evidence>
<reference evidence="14" key="1">
    <citation type="submission" date="2022-06" db="EMBL/GenBank/DDBJ databases">
        <authorList>
            <person name="Berger JAMES D."/>
            <person name="Berger JAMES D."/>
        </authorList>
    </citation>
    <scope>NUCLEOTIDE SEQUENCE [LARGE SCALE GENOMIC DNA]</scope>
</reference>
<feature type="region of interest" description="Disordered" evidence="12">
    <location>
        <begin position="691"/>
        <end position="728"/>
    </location>
</feature>
<dbReference type="GO" id="GO:0000978">
    <property type="term" value="F:RNA polymerase II cis-regulatory region sequence-specific DNA binding"/>
    <property type="evidence" value="ECO:0007669"/>
    <property type="project" value="TreeGrafter"/>
</dbReference>
<feature type="domain" description="C2H2-type" evidence="13">
    <location>
        <begin position="806"/>
        <end position="833"/>
    </location>
</feature>
<dbReference type="WBParaSite" id="SRDH1_42800.1">
    <property type="protein sequence ID" value="SRDH1_42800.1"/>
    <property type="gene ID" value="SRDH1_42800"/>
</dbReference>
<accession>A0AA85FBF3</accession>
<reference evidence="15" key="2">
    <citation type="submission" date="2023-11" db="UniProtKB">
        <authorList>
            <consortium name="WormBaseParasite"/>
        </authorList>
    </citation>
    <scope>IDENTIFICATION</scope>
</reference>
<dbReference type="Gene3D" id="3.30.160.60">
    <property type="entry name" value="Classic Zinc Finger"/>
    <property type="match status" value="2"/>
</dbReference>
<keyword evidence="9" id="KW-0804">Transcription</keyword>
<evidence type="ECO:0000256" key="9">
    <source>
        <dbReference type="ARBA" id="ARBA00023163"/>
    </source>
</evidence>
<feature type="compositionally biased region" description="Polar residues" evidence="12">
    <location>
        <begin position="494"/>
        <end position="506"/>
    </location>
</feature>
<evidence type="ECO:0000256" key="1">
    <source>
        <dbReference type="ARBA" id="ARBA00004123"/>
    </source>
</evidence>
<evidence type="ECO:0000256" key="7">
    <source>
        <dbReference type="ARBA" id="ARBA00022843"/>
    </source>
</evidence>
<evidence type="ECO:0000256" key="6">
    <source>
        <dbReference type="ARBA" id="ARBA00022833"/>
    </source>
</evidence>
<feature type="region of interest" description="Disordered" evidence="12">
    <location>
        <begin position="483"/>
        <end position="530"/>
    </location>
</feature>
<dbReference type="PROSITE" id="PS00028">
    <property type="entry name" value="ZINC_FINGER_C2H2_1"/>
    <property type="match status" value="3"/>
</dbReference>
<organism evidence="14 15">
    <name type="scientific">Schistosoma rodhaini</name>
    <dbReference type="NCBI Taxonomy" id="6188"/>
    <lineage>
        <taxon>Eukaryota</taxon>
        <taxon>Metazoa</taxon>
        <taxon>Spiralia</taxon>
        <taxon>Lophotrochozoa</taxon>
        <taxon>Platyhelminthes</taxon>
        <taxon>Trematoda</taxon>
        <taxon>Digenea</taxon>
        <taxon>Strigeidida</taxon>
        <taxon>Schistosomatoidea</taxon>
        <taxon>Schistosomatidae</taxon>
        <taxon>Schistosoma</taxon>
    </lineage>
</organism>
<feature type="compositionally biased region" description="Low complexity" evidence="12">
    <location>
        <begin position="709"/>
        <end position="728"/>
    </location>
</feature>
<keyword evidence="6" id="KW-0862">Zinc</keyword>
<evidence type="ECO:0000256" key="5">
    <source>
        <dbReference type="ARBA" id="ARBA00022771"/>
    </source>
</evidence>
<feature type="domain" description="C2H2-type" evidence="13">
    <location>
        <begin position="778"/>
        <end position="805"/>
    </location>
</feature>
<dbReference type="InterPro" id="IPR013087">
    <property type="entry name" value="Znf_C2H2_type"/>
</dbReference>
<keyword evidence="3" id="KW-0479">Metal-binding</keyword>
<proteinExistence type="predicted"/>
<dbReference type="PANTHER" id="PTHR45993">
    <property type="entry name" value="B-CELL LYMPHOMA/LEUKEMIA 11"/>
    <property type="match status" value="1"/>
</dbReference>
<comment type="subcellular location">
    <subcellularLocation>
        <location evidence="1">Nucleus</location>
    </subcellularLocation>
</comment>
<dbReference type="AlphaFoldDB" id="A0AA85FBF3"/>
<keyword evidence="4" id="KW-0677">Repeat</keyword>
<keyword evidence="2" id="KW-1017">Isopeptide bond</keyword>
<dbReference type="GO" id="GO:0005634">
    <property type="term" value="C:nucleus"/>
    <property type="evidence" value="ECO:0007669"/>
    <property type="project" value="UniProtKB-SubCell"/>
</dbReference>
<evidence type="ECO:0000256" key="2">
    <source>
        <dbReference type="ARBA" id="ARBA00022499"/>
    </source>
</evidence>
<dbReference type="GO" id="GO:0006357">
    <property type="term" value="P:regulation of transcription by RNA polymerase II"/>
    <property type="evidence" value="ECO:0007669"/>
    <property type="project" value="TreeGrafter"/>
</dbReference>
<dbReference type="SMART" id="SM00355">
    <property type="entry name" value="ZnF_C2H2"/>
    <property type="match status" value="3"/>
</dbReference>
<evidence type="ECO:0000256" key="11">
    <source>
        <dbReference type="PROSITE-ProRule" id="PRU00042"/>
    </source>
</evidence>
<dbReference type="PROSITE" id="PS50157">
    <property type="entry name" value="ZINC_FINGER_C2H2_2"/>
    <property type="match status" value="3"/>
</dbReference>
<dbReference type="InterPro" id="IPR036236">
    <property type="entry name" value="Znf_C2H2_sf"/>
</dbReference>
<evidence type="ECO:0000259" key="13">
    <source>
        <dbReference type="PROSITE" id="PS50157"/>
    </source>
</evidence>
<keyword evidence="8" id="KW-0805">Transcription regulation</keyword>
<evidence type="ECO:0000313" key="15">
    <source>
        <dbReference type="WBParaSite" id="SRDH1_42800.1"/>
    </source>
</evidence>
<sequence>MKSQKSNPINEYSSFTNLLFQQHHLSAFSIPSPINKTQNIIKPSSTHKDLSTISKYSNLSQQSYNTSIKQSSSSNPVQVNVQPFVKDNEASINRSFYTQLYNLMYSKLSNKILYSTNDNTNNNHSLLNKPRYSPYSIPSDIERNKLVNVFNKPYTSIHSNKININPIDHVTNVVQYSNNLGQSKIQSSKVYEHNNKKKTLSLNRNKSTIYNDNNQCQSSSTNVYSLNRCNSCPSIIISNSSSSSISSSSSLSWYSNNPSKTLKFRSTSYDSLLLDKQNNFKRLNKPNSLYHQCYHHYPLKMSSSCPTSTSLLFDSLKQHFIQNQSIEYNQYNVNNDNHSINDRICTETPVSLPRKCTNQMNEVNNIPEDNNNNKSIQTPIRETFLHYYWAYYYEELMRYYIQHQISTMNNCPINYRDPMNTTTTTTTTTTMTTTDNSQSCVYSQPKSNLLNVNTNNNGHFNNLTTDSLKSPVTQYNTMNYIDHSKNYGKKSNRKPFQTENDPNTLENYDRLKNGNPIKNTTNTTITTSSSISSSNYYNIQQISEKLNTFHVPEKVQFGNLINLQNDLVCNKNYTTTSLLTPNTLLQQKNKFYNYKPFNNNTEMRNIVKTTNYQDLFVRTPPFPVTGSLSTTEINHISNEQHIVPSDKQYFINQSDNNISNIHNPPGMNKRTRLHRDLHSLRLSPVVRVCNNNIDGKTNSDRILEPRQYSPSKRLPSLSSPSAASSSSSPNIPVPFSNMMPSLTASVLSPQTKFCRSVSIPLDNPSGSVTLKRDNKRNDTCEYCGKIFKNCSNLTVHRRSHTGEKPYQCKLCNYACAQSSKLTRHMKTHGKDGKPRYLCKYCHTPFIVPSTLEKHMRKCMHAKHIFGSHTATRHKQMLKQNSPGKFIQSWLVAAAAAATATSGSSSGLSTEIVENERHQSDSINYKLNNHRKFKSRISPIHTMVMTKTTTTTTDPLITTNKDMTVTSTTRNTDRIRKRLKYTSLHQLNKLSNKTINSSIHYLLPLLQNNNNNKYYSTSKNVPFNIDSQLKHFSNDLNNDHNIMMCEKSQLKPPFTSGSYKYLTTVTESSNISDKDNLFPTSVLSYTDHIASVKQSTMNTNNLFVPPPCLPVSFLDTVKVNTSLSNNYHLTENMKSINHITATSTSSSNSSNNNNNKNERNLSFLMSKILDTSRNTEILSINSNSSVPSSTLYI</sequence>
<evidence type="ECO:0000256" key="10">
    <source>
        <dbReference type="ARBA" id="ARBA00023242"/>
    </source>
</evidence>
<evidence type="ECO:0000256" key="3">
    <source>
        <dbReference type="ARBA" id="ARBA00022723"/>
    </source>
</evidence>
<dbReference type="Proteomes" id="UP000050792">
    <property type="component" value="Unassembled WGS sequence"/>
</dbReference>
<feature type="domain" description="C2H2-type" evidence="13">
    <location>
        <begin position="836"/>
        <end position="861"/>
    </location>
</feature>